<comment type="caution">
    <text evidence="1">The sequence shown here is derived from an EMBL/GenBank/DDBJ whole genome shotgun (WGS) entry which is preliminary data.</text>
</comment>
<accession>A0A1F6GB34</accession>
<proteinExistence type="predicted"/>
<name>A0A1F6GB34_9PROT</name>
<dbReference type="Proteomes" id="UP000178449">
    <property type="component" value="Unassembled WGS sequence"/>
</dbReference>
<dbReference type="AlphaFoldDB" id="A0A1F6GB34"/>
<reference evidence="1 2" key="1">
    <citation type="journal article" date="2016" name="Nat. Commun.">
        <title>Thousands of microbial genomes shed light on interconnected biogeochemical processes in an aquifer system.</title>
        <authorList>
            <person name="Anantharaman K."/>
            <person name="Brown C.T."/>
            <person name="Hug L.A."/>
            <person name="Sharon I."/>
            <person name="Castelle C.J."/>
            <person name="Probst A.J."/>
            <person name="Thomas B.C."/>
            <person name="Singh A."/>
            <person name="Wilkins M.J."/>
            <person name="Karaoz U."/>
            <person name="Brodie E.L."/>
            <person name="Williams K.H."/>
            <person name="Hubbard S.S."/>
            <person name="Banfield J.F."/>
        </authorList>
    </citation>
    <scope>NUCLEOTIDE SEQUENCE [LARGE SCALE GENOMIC DNA]</scope>
</reference>
<protein>
    <submittedName>
        <fullName evidence="1">Uncharacterized protein</fullName>
    </submittedName>
</protein>
<evidence type="ECO:0000313" key="1">
    <source>
        <dbReference type="EMBL" id="OGG95313.1"/>
    </source>
</evidence>
<evidence type="ECO:0000313" key="2">
    <source>
        <dbReference type="Proteomes" id="UP000178449"/>
    </source>
</evidence>
<organism evidence="1 2">
    <name type="scientific">Candidatus Lambdaproteobacteria bacterium RIFOXYD2_FULL_50_16</name>
    <dbReference type="NCBI Taxonomy" id="1817772"/>
    <lineage>
        <taxon>Bacteria</taxon>
        <taxon>Pseudomonadati</taxon>
        <taxon>Pseudomonadota</taxon>
        <taxon>Candidatus Lambdaproteobacteria</taxon>
    </lineage>
</organism>
<sequence>MKFNLGKKKPSKYLYLVPSGENYAQWEILDQDELDRRVEANELKDNGRLFALDKELTIRTEKTTYID</sequence>
<dbReference type="EMBL" id="MFNE01000024">
    <property type="protein sequence ID" value="OGG95313.1"/>
    <property type="molecule type" value="Genomic_DNA"/>
</dbReference>
<gene>
    <name evidence="1" type="ORF">A2527_07260</name>
</gene>
<dbReference type="STRING" id="1817772.A2527_07260"/>